<evidence type="ECO:0000256" key="3">
    <source>
        <dbReference type="ARBA" id="ARBA00023157"/>
    </source>
</evidence>
<reference evidence="7 8" key="1">
    <citation type="submission" date="2019-03" db="EMBL/GenBank/DDBJ databases">
        <title>Jiella endophytica sp. nov., a novel endophytic bacterium isolated from root of Ficus microcarpa Linn. f.</title>
        <authorList>
            <person name="Tuo L."/>
        </authorList>
    </citation>
    <scope>NUCLEOTIDE SEQUENCE [LARGE SCALE GENOMIC DNA]</scope>
    <source>
        <strain evidence="7 8">CBS5Q-3</strain>
    </source>
</reference>
<feature type="domain" description="Thioredoxin" evidence="6">
    <location>
        <begin position="24"/>
        <end position="174"/>
    </location>
</feature>
<proteinExistence type="predicted"/>
<organism evidence="7 8">
    <name type="scientific">Jiella endophytica</name>
    <dbReference type="NCBI Taxonomy" id="2558362"/>
    <lineage>
        <taxon>Bacteria</taxon>
        <taxon>Pseudomonadati</taxon>
        <taxon>Pseudomonadota</taxon>
        <taxon>Alphaproteobacteria</taxon>
        <taxon>Hyphomicrobiales</taxon>
        <taxon>Aurantimonadaceae</taxon>
        <taxon>Jiella</taxon>
    </lineage>
</organism>
<gene>
    <name evidence="7" type="ORF">E3C22_16935</name>
</gene>
<dbReference type="PROSITE" id="PS51352">
    <property type="entry name" value="THIOREDOXIN_2"/>
    <property type="match status" value="1"/>
</dbReference>
<feature type="chain" id="PRO_5021253047" evidence="5">
    <location>
        <begin position="29"/>
        <end position="176"/>
    </location>
</feature>
<dbReference type="GO" id="GO:0015036">
    <property type="term" value="F:disulfide oxidoreductase activity"/>
    <property type="evidence" value="ECO:0007669"/>
    <property type="project" value="UniProtKB-ARBA"/>
</dbReference>
<dbReference type="InterPro" id="IPR050553">
    <property type="entry name" value="Thioredoxin_ResA/DsbE_sf"/>
</dbReference>
<dbReference type="GO" id="GO:0030313">
    <property type="term" value="C:cell envelope"/>
    <property type="evidence" value="ECO:0007669"/>
    <property type="project" value="UniProtKB-SubCell"/>
</dbReference>
<evidence type="ECO:0000259" key="6">
    <source>
        <dbReference type="PROSITE" id="PS51352"/>
    </source>
</evidence>
<keyword evidence="3" id="KW-1015">Disulfide bond</keyword>
<protein>
    <submittedName>
        <fullName evidence="7">TlpA family protein disulfide reductase</fullName>
    </submittedName>
</protein>
<accession>A0A4Y8RFH8</accession>
<dbReference type="Pfam" id="PF00578">
    <property type="entry name" value="AhpC-TSA"/>
    <property type="match status" value="1"/>
</dbReference>
<evidence type="ECO:0000313" key="7">
    <source>
        <dbReference type="EMBL" id="TFF20588.1"/>
    </source>
</evidence>
<dbReference type="RefSeq" id="WP_134763237.1">
    <property type="nucleotide sequence ID" value="NZ_SOZD01000005.1"/>
</dbReference>
<dbReference type="PANTHER" id="PTHR42852">
    <property type="entry name" value="THIOL:DISULFIDE INTERCHANGE PROTEIN DSBE"/>
    <property type="match status" value="1"/>
</dbReference>
<dbReference type="SUPFAM" id="SSF52833">
    <property type="entry name" value="Thioredoxin-like"/>
    <property type="match status" value="1"/>
</dbReference>
<dbReference type="Gene3D" id="3.40.30.10">
    <property type="entry name" value="Glutaredoxin"/>
    <property type="match status" value="1"/>
</dbReference>
<evidence type="ECO:0000256" key="4">
    <source>
        <dbReference type="ARBA" id="ARBA00023284"/>
    </source>
</evidence>
<comment type="caution">
    <text evidence="7">The sequence shown here is derived from an EMBL/GenBank/DDBJ whole genome shotgun (WGS) entry which is preliminary data.</text>
</comment>
<comment type="subcellular location">
    <subcellularLocation>
        <location evidence="1">Cell envelope</location>
    </subcellularLocation>
</comment>
<feature type="signal peptide" evidence="5">
    <location>
        <begin position="1"/>
        <end position="28"/>
    </location>
</feature>
<evidence type="ECO:0000256" key="2">
    <source>
        <dbReference type="ARBA" id="ARBA00022748"/>
    </source>
</evidence>
<evidence type="ECO:0000256" key="5">
    <source>
        <dbReference type="SAM" id="SignalP"/>
    </source>
</evidence>
<keyword evidence="8" id="KW-1185">Reference proteome</keyword>
<evidence type="ECO:0000256" key="1">
    <source>
        <dbReference type="ARBA" id="ARBA00004196"/>
    </source>
</evidence>
<dbReference type="PROSITE" id="PS00194">
    <property type="entry name" value="THIOREDOXIN_1"/>
    <property type="match status" value="1"/>
</dbReference>
<dbReference type="OrthoDB" id="9799347at2"/>
<evidence type="ECO:0000313" key="8">
    <source>
        <dbReference type="Proteomes" id="UP000298179"/>
    </source>
</evidence>
<dbReference type="GO" id="GO:0017004">
    <property type="term" value="P:cytochrome complex assembly"/>
    <property type="evidence" value="ECO:0007669"/>
    <property type="project" value="UniProtKB-KW"/>
</dbReference>
<keyword evidence="5" id="KW-0732">Signal</keyword>
<name>A0A4Y8RFH8_9HYPH</name>
<keyword evidence="2" id="KW-0201">Cytochrome c-type biogenesis</keyword>
<keyword evidence="4" id="KW-0676">Redox-active center</keyword>
<dbReference type="InterPro" id="IPR036249">
    <property type="entry name" value="Thioredoxin-like_sf"/>
</dbReference>
<dbReference type="Proteomes" id="UP000298179">
    <property type="component" value="Unassembled WGS sequence"/>
</dbReference>
<dbReference type="PANTHER" id="PTHR42852:SF6">
    <property type="entry name" value="THIOL:DISULFIDE INTERCHANGE PROTEIN DSBE"/>
    <property type="match status" value="1"/>
</dbReference>
<dbReference type="InterPro" id="IPR013766">
    <property type="entry name" value="Thioredoxin_domain"/>
</dbReference>
<dbReference type="GO" id="GO:0016209">
    <property type="term" value="F:antioxidant activity"/>
    <property type="evidence" value="ECO:0007669"/>
    <property type="project" value="InterPro"/>
</dbReference>
<dbReference type="EMBL" id="SOZD01000005">
    <property type="protein sequence ID" value="TFF20588.1"/>
    <property type="molecule type" value="Genomic_DNA"/>
</dbReference>
<dbReference type="InterPro" id="IPR000866">
    <property type="entry name" value="AhpC/TSA"/>
</dbReference>
<dbReference type="CDD" id="cd02966">
    <property type="entry name" value="TlpA_like_family"/>
    <property type="match status" value="1"/>
</dbReference>
<sequence>MTGRMGYRLGKAASLALLLAILAPPALAVAETVDLAAVLVRDGGSAPRPLADLVSDKPVILHFWATWCVPCRDELPKLDAFAAELATKGDGDRLLVISVDTRPHDGVAGFLKEIGATHLRAWQVASGNAGTAFRIFGYPATLVLQPDGSVARRLAGPIDWDDAEVRAEMTKFLERR</sequence>
<dbReference type="AlphaFoldDB" id="A0A4Y8RFH8"/>
<dbReference type="InterPro" id="IPR017937">
    <property type="entry name" value="Thioredoxin_CS"/>
</dbReference>